<comment type="caution">
    <text evidence="5">The sequence shown here is derived from an EMBL/GenBank/DDBJ whole genome shotgun (WGS) entry which is preliminary data.</text>
</comment>
<comment type="similarity">
    <text evidence="2">Belongs to the cyclin family.</text>
</comment>
<feature type="domain" description="Cyclin-like" evidence="4">
    <location>
        <begin position="72"/>
        <end position="169"/>
    </location>
</feature>
<feature type="region of interest" description="Disordered" evidence="3">
    <location>
        <begin position="709"/>
        <end position="746"/>
    </location>
</feature>
<dbReference type="Gene3D" id="1.10.472.10">
    <property type="entry name" value="Cyclin-like"/>
    <property type="match status" value="2"/>
</dbReference>
<dbReference type="InterPro" id="IPR039361">
    <property type="entry name" value="Cyclin"/>
</dbReference>
<evidence type="ECO:0000256" key="3">
    <source>
        <dbReference type="SAM" id="MobiDB-lite"/>
    </source>
</evidence>
<evidence type="ECO:0000259" key="4">
    <source>
        <dbReference type="SMART" id="SM00385"/>
    </source>
</evidence>
<keyword evidence="6" id="KW-1185">Reference proteome</keyword>
<dbReference type="Proteomes" id="UP001295684">
    <property type="component" value="Unassembled WGS sequence"/>
</dbReference>
<dbReference type="AlphaFoldDB" id="A0AAD1XZ16"/>
<evidence type="ECO:0000313" key="5">
    <source>
        <dbReference type="EMBL" id="CAI2382151.1"/>
    </source>
</evidence>
<dbReference type="CDD" id="cd20529">
    <property type="entry name" value="CYCLIN_CCNJ-like_rpt2"/>
    <property type="match status" value="1"/>
</dbReference>
<dbReference type="SMART" id="SM00385">
    <property type="entry name" value="CYCLIN"/>
    <property type="match status" value="2"/>
</dbReference>
<gene>
    <name evidence="5" type="ORF">ECRASSUSDP1_LOCUS23619</name>
</gene>
<dbReference type="InterPro" id="IPR004367">
    <property type="entry name" value="Cyclin_C-dom"/>
</dbReference>
<dbReference type="Pfam" id="PF00134">
    <property type="entry name" value="Cyclin_N"/>
    <property type="match status" value="1"/>
</dbReference>
<proteinExistence type="inferred from homology"/>
<dbReference type="InterPro" id="IPR036915">
    <property type="entry name" value="Cyclin-like_sf"/>
</dbReference>
<evidence type="ECO:0000256" key="1">
    <source>
        <dbReference type="ARBA" id="ARBA00023127"/>
    </source>
</evidence>
<dbReference type="SUPFAM" id="SSF47954">
    <property type="entry name" value="Cyclin-like"/>
    <property type="match status" value="2"/>
</dbReference>
<feature type="compositionally biased region" description="Basic residues" evidence="3">
    <location>
        <begin position="716"/>
        <end position="739"/>
    </location>
</feature>
<dbReference type="InterPro" id="IPR013763">
    <property type="entry name" value="Cyclin-like_dom"/>
</dbReference>
<keyword evidence="1 2" id="KW-0195">Cyclin</keyword>
<dbReference type="EMBL" id="CAMPGE010024300">
    <property type="protein sequence ID" value="CAI2382151.1"/>
    <property type="molecule type" value="Genomic_DNA"/>
</dbReference>
<name>A0AAD1XZ16_EUPCR</name>
<reference evidence="5" key="1">
    <citation type="submission" date="2023-07" db="EMBL/GenBank/DDBJ databases">
        <authorList>
            <consortium name="AG Swart"/>
            <person name="Singh M."/>
            <person name="Singh A."/>
            <person name="Seah K."/>
            <person name="Emmerich C."/>
        </authorList>
    </citation>
    <scope>NUCLEOTIDE SEQUENCE</scope>
    <source>
        <strain evidence="5">DP1</strain>
    </source>
</reference>
<dbReference type="Pfam" id="PF02984">
    <property type="entry name" value="Cyclin_C"/>
    <property type="match status" value="1"/>
</dbReference>
<protein>
    <recommendedName>
        <fullName evidence="4">Cyclin-like domain-containing protein</fullName>
    </recommendedName>
</protein>
<evidence type="ECO:0000256" key="2">
    <source>
        <dbReference type="RuleBase" id="RU000383"/>
    </source>
</evidence>
<dbReference type="InterPro" id="IPR006671">
    <property type="entry name" value="Cyclin_N"/>
</dbReference>
<organism evidence="5 6">
    <name type="scientific">Euplotes crassus</name>
    <dbReference type="NCBI Taxonomy" id="5936"/>
    <lineage>
        <taxon>Eukaryota</taxon>
        <taxon>Sar</taxon>
        <taxon>Alveolata</taxon>
        <taxon>Ciliophora</taxon>
        <taxon>Intramacronucleata</taxon>
        <taxon>Spirotrichea</taxon>
        <taxon>Hypotrichia</taxon>
        <taxon>Euplotida</taxon>
        <taxon>Euplotidae</taxon>
        <taxon>Moneuplotes</taxon>
    </lineage>
</organism>
<accession>A0AAD1XZ16</accession>
<dbReference type="PANTHER" id="PTHR10177">
    <property type="entry name" value="CYCLINS"/>
    <property type="match status" value="1"/>
</dbReference>
<evidence type="ECO:0000313" key="6">
    <source>
        <dbReference type="Proteomes" id="UP001295684"/>
    </source>
</evidence>
<feature type="domain" description="Cyclin-like" evidence="4">
    <location>
        <begin position="218"/>
        <end position="308"/>
    </location>
</feature>
<sequence>MSHCLNKLQIPDTYLPIIEVESDTQNNNVCEECTQLIHQTYQTMLETEIQTCGRVKPIHDENLLRTRQKLRDFVINVYKQIAKSLNINKTLTGINSSVIHICVTYIDIILSNHQVSKPEYKLLALSCLSIAAKFEEDDPNLPLAHEFIKFSGLKIDRKIFIQKEGEILQKYLNWDLNVTTVYHFAQSLISMGIIFTNDTVKGSQIGEKQLKYMKKRVMFFVDLSSECNKLRKNILTETSGFISSRSKSKNKLIFNDSIKFTPSIIAVACIICARKMSKFDNLWNPKLTEFTGYQDPFKIKGVLKDCFELMWEFYVETYKFLKQQQSERVMTQRAQRTQNSTNNIQSHLNTARNQNSKLKIPNLNLNSLNFVKEKFLENKNFQIKSKIKKLDCNKCDLPLQITQRSNIRSQKEIELDVNNKIKKLQHSLNMKTNRKHQQSYCPSFANSHIQKSERNQCFKPLLRSKSVKEKIRGQNSQIHKTELFANASGRGRSTNHFLVKKNMALNKKSKALVNLESAIHKNIPEMFKKRTHNRSVAGSKSYIHHNMSKDVIGPPKIDISSILNTKSNGGCLTERNNFSRDKANNPKISLKSKNFNLKLSKGNLQKVRSLKNKTRQLRKNSYENINASKPKIRNDTQIPKIFRKIKKEIPILKIASDQKWQQYSVKELTTEFSNGYVDKNETATTAKNIKKRGVEKYIKNSLISMSNMIKNTSSRTSRKKLLSSRKTAKQNSSKKKSKNKISLLNYSKTSKNSQSNIYQNFSTQDIKQKPGSSYNPMFVLPKDKRRNLCNNTSLKRLGDSSVFGKNQENVPPQSLNTTRNNLSQCGLFRQRSTRNFMKNMKVINPGTQKTDLESTLKLYCDDLGANSVSHNYSNMSLCHTKKRKEASVYYKRLIR</sequence>